<name>A0AB39HHG9_9BACI</name>
<dbReference type="RefSeq" id="WP_368652236.1">
    <property type="nucleotide sequence ID" value="NZ_CP162599.1"/>
</dbReference>
<sequence>MESINNKLEDLGIELPIIKEHSKGLIMIRQDEKLLYCSGSGPLDSSGIPVVTGKLGRELTLQEGYQAARLCGLNILAHLQNYLGNLERIDKVIKVFGLVASDQEFFNQPKVIHGFSDLMVDIFGENGKHARTAIGTSVLPMNIPVEVEMIVKIK</sequence>
<dbReference type="AlphaFoldDB" id="A0AB39HHG9"/>
<dbReference type="InterPro" id="IPR035959">
    <property type="entry name" value="RutC-like_sf"/>
</dbReference>
<dbReference type="InterPro" id="IPR013813">
    <property type="entry name" value="Endoribo_LPSP/chorism_mut-like"/>
</dbReference>
<protein>
    <submittedName>
        <fullName evidence="2">RidA family protein</fullName>
    </submittedName>
</protein>
<organism evidence="2">
    <name type="scientific">Ornithinibacillus sp. 4-3</name>
    <dbReference type="NCBI Taxonomy" id="3231488"/>
    <lineage>
        <taxon>Bacteria</taxon>
        <taxon>Bacillati</taxon>
        <taxon>Bacillota</taxon>
        <taxon>Bacilli</taxon>
        <taxon>Bacillales</taxon>
        <taxon>Bacillaceae</taxon>
        <taxon>Ornithinibacillus</taxon>
    </lineage>
</organism>
<proteinExistence type="predicted"/>
<accession>A0AB39HHG9</accession>
<evidence type="ECO:0000313" key="2">
    <source>
        <dbReference type="EMBL" id="XDK31509.1"/>
    </source>
</evidence>
<reference evidence="2" key="1">
    <citation type="submission" date="2024-07" db="EMBL/GenBank/DDBJ databases">
        <title>Halotolerant mesophilic bacterium Ornithinibacillus sp. 4-3, sp. nov., isolated from soil.</title>
        <authorList>
            <person name="Sidarenka A.V."/>
            <person name="Guliayeva D.E."/>
            <person name="Leanovich S.I."/>
            <person name="Hileuskaya K.S."/>
            <person name="Akhremchuk A.E."/>
            <person name="Sikolenko M.A."/>
            <person name="Valentovich L.N."/>
        </authorList>
    </citation>
    <scope>NUCLEOTIDE SEQUENCE</scope>
    <source>
        <strain evidence="2">4-3</strain>
    </source>
</reference>
<gene>
    <name evidence="2" type="ORF">AB4Y30_10765</name>
</gene>
<dbReference type="PANTHER" id="PTHR43760">
    <property type="entry name" value="ENDORIBONUCLEASE-RELATED"/>
    <property type="match status" value="1"/>
</dbReference>
<dbReference type="PANTHER" id="PTHR43760:SF1">
    <property type="entry name" value="ENDORIBONUCLEASE L-PSP_CHORISMATE MUTASE-LIKE DOMAIN-CONTAINING PROTEIN"/>
    <property type="match status" value="1"/>
</dbReference>
<dbReference type="Pfam" id="PF14588">
    <property type="entry name" value="YjgF_endoribonc"/>
    <property type="match status" value="1"/>
</dbReference>
<feature type="domain" description="Endoribonuclease L-PSP/chorismate mutase-like" evidence="1">
    <location>
        <begin position="47"/>
        <end position="144"/>
    </location>
</feature>
<dbReference type="CDD" id="cd02199">
    <property type="entry name" value="YjgF_YER057c_UK114_like_1"/>
    <property type="match status" value="1"/>
</dbReference>
<dbReference type="SUPFAM" id="SSF55298">
    <property type="entry name" value="YjgF-like"/>
    <property type="match status" value="1"/>
</dbReference>
<dbReference type="EMBL" id="CP162599">
    <property type="protein sequence ID" value="XDK31509.1"/>
    <property type="molecule type" value="Genomic_DNA"/>
</dbReference>
<dbReference type="Gene3D" id="3.30.1330.40">
    <property type="entry name" value="RutC-like"/>
    <property type="match status" value="1"/>
</dbReference>
<evidence type="ECO:0000259" key="1">
    <source>
        <dbReference type="Pfam" id="PF14588"/>
    </source>
</evidence>